<accession>A0ABN7NFD6</accession>
<feature type="compositionally biased region" description="Acidic residues" evidence="1">
    <location>
        <begin position="67"/>
        <end position="80"/>
    </location>
</feature>
<reference evidence="2" key="1">
    <citation type="submission" date="2021-03" db="EMBL/GenBank/DDBJ databases">
        <authorList>
            <person name="Tran Van P."/>
        </authorList>
    </citation>
    <scope>NUCLEOTIDE SEQUENCE</scope>
</reference>
<evidence type="ECO:0000256" key="1">
    <source>
        <dbReference type="SAM" id="MobiDB-lite"/>
    </source>
</evidence>
<sequence>MSRTYVFGPSGQAVGERRVKRMAAAVVEVLVKQTHRQTSLQKLLFRFWGGHETSTFINISASAGESESGEEESSESESVSDLEGKTKNESGEHQRLEGLLKAAETNLETVSKINLFFS</sequence>
<gene>
    <name evidence="2" type="ORF">TPAB3V08_LOCUS566</name>
</gene>
<organism evidence="2 3">
    <name type="scientific">Timema podura</name>
    <name type="common">Walking stick</name>
    <dbReference type="NCBI Taxonomy" id="61482"/>
    <lineage>
        <taxon>Eukaryota</taxon>
        <taxon>Metazoa</taxon>
        <taxon>Ecdysozoa</taxon>
        <taxon>Arthropoda</taxon>
        <taxon>Hexapoda</taxon>
        <taxon>Insecta</taxon>
        <taxon>Pterygota</taxon>
        <taxon>Neoptera</taxon>
        <taxon>Polyneoptera</taxon>
        <taxon>Phasmatodea</taxon>
        <taxon>Timematodea</taxon>
        <taxon>Timematoidea</taxon>
        <taxon>Timematidae</taxon>
        <taxon>Timema</taxon>
    </lineage>
</organism>
<keyword evidence="3" id="KW-1185">Reference proteome</keyword>
<feature type="non-terminal residue" evidence="2">
    <location>
        <position position="118"/>
    </location>
</feature>
<dbReference type="Proteomes" id="UP001153148">
    <property type="component" value="Unassembled WGS sequence"/>
</dbReference>
<dbReference type="EMBL" id="CAJPIN010000441">
    <property type="protein sequence ID" value="CAG2053514.1"/>
    <property type="molecule type" value="Genomic_DNA"/>
</dbReference>
<proteinExistence type="predicted"/>
<evidence type="ECO:0000313" key="2">
    <source>
        <dbReference type="EMBL" id="CAG2053514.1"/>
    </source>
</evidence>
<name>A0ABN7NFD6_TIMPD</name>
<evidence type="ECO:0000313" key="3">
    <source>
        <dbReference type="Proteomes" id="UP001153148"/>
    </source>
</evidence>
<feature type="region of interest" description="Disordered" evidence="1">
    <location>
        <begin position="59"/>
        <end position="97"/>
    </location>
</feature>
<feature type="compositionally biased region" description="Basic and acidic residues" evidence="1">
    <location>
        <begin position="82"/>
        <end position="97"/>
    </location>
</feature>
<comment type="caution">
    <text evidence="2">The sequence shown here is derived from an EMBL/GenBank/DDBJ whole genome shotgun (WGS) entry which is preliminary data.</text>
</comment>
<protein>
    <submittedName>
        <fullName evidence="2">Uncharacterized protein</fullName>
    </submittedName>
</protein>